<protein>
    <recommendedName>
        <fullName evidence="15">Phenylalanine--tRNA ligase beta subunit</fullName>
        <ecNumber evidence="15">6.1.1.20</ecNumber>
    </recommendedName>
    <alternativeName>
        <fullName evidence="15">Phenylalanyl-tRNA synthetase beta subunit</fullName>
        <shortName evidence="15">PheRS</shortName>
    </alternativeName>
</protein>
<comment type="caution">
    <text evidence="20">The sequence shown here is derived from an EMBL/GenBank/DDBJ whole genome shotgun (WGS) entry which is preliminary data.</text>
</comment>
<dbReference type="InterPro" id="IPR004532">
    <property type="entry name" value="Phe-tRNA-ligase_IIc_bsu_bact"/>
</dbReference>
<dbReference type="GO" id="GO:0009328">
    <property type="term" value="C:phenylalanine-tRNA ligase complex"/>
    <property type="evidence" value="ECO:0007669"/>
    <property type="project" value="TreeGrafter"/>
</dbReference>
<dbReference type="Pfam" id="PF03147">
    <property type="entry name" value="FDX-ACB"/>
    <property type="match status" value="1"/>
</dbReference>
<dbReference type="PANTHER" id="PTHR10947">
    <property type="entry name" value="PHENYLALANYL-TRNA SYNTHETASE BETA CHAIN AND LEUCINE-RICH REPEAT-CONTAINING PROTEIN 47"/>
    <property type="match status" value="1"/>
</dbReference>
<evidence type="ECO:0000259" key="19">
    <source>
        <dbReference type="PROSITE" id="PS51483"/>
    </source>
</evidence>
<evidence type="ECO:0000256" key="15">
    <source>
        <dbReference type="HAMAP-Rule" id="MF_00283"/>
    </source>
</evidence>
<dbReference type="Pfam" id="PF03483">
    <property type="entry name" value="B3_4"/>
    <property type="match status" value="1"/>
</dbReference>
<dbReference type="Gene3D" id="3.50.40.10">
    <property type="entry name" value="Phenylalanyl-trna Synthetase, Chain B, domain 3"/>
    <property type="match status" value="1"/>
</dbReference>
<feature type="domain" description="B5" evidence="19">
    <location>
        <begin position="408"/>
        <end position="483"/>
    </location>
</feature>
<dbReference type="InterPro" id="IPR045060">
    <property type="entry name" value="Phe-tRNA-ligase_IIc_bsu"/>
</dbReference>
<comment type="similarity">
    <text evidence="2 15">Belongs to the phenylalanyl-tRNA synthetase beta subunit family. Type 1 subfamily.</text>
</comment>
<reference evidence="20 21" key="1">
    <citation type="journal article" date="2015" name="Genome Announc.">
        <title>Expanding the biotechnology potential of lactobacilli through comparative genomics of 213 strains and associated genera.</title>
        <authorList>
            <person name="Sun Z."/>
            <person name="Harris H.M."/>
            <person name="McCann A."/>
            <person name="Guo C."/>
            <person name="Argimon S."/>
            <person name="Zhang W."/>
            <person name="Yang X."/>
            <person name="Jeffery I.B."/>
            <person name="Cooney J.C."/>
            <person name="Kagawa T.F."/>
            <person name="Liu W."/>
            <person name="Song Y."/>
            <person name="Salvetti E."/>
            <person name="Wrobel A."/>
            <person name="Rasinkangas P."/>
            <person name="Parkhill J."/>
            <person name="Rea M.C."/>
            <person name="O'Sullivan O."/>
            <person name="Ritari J."/>
            <person name="Douillard F.P."/>
            <person name="Paul Ross R."/>
            <person name="Yang R."/>
            <person name="Briner A.E."/>
            <person name="Felis G.E."/>
            <person name="de Vos W.M."/>
            <person name="Barrangou R."/>
            <person name="Klaenhammer T.R."/>
            <person name="Caufield P.W."/>
            <person name="Cui Y."/>
            <person name="Zhang H."/>
            <person name="O'Toole P.W."/>
        </authorList>
    </citation>
    <scope>NUCLEOTIDE SEQUENCE [LARGE SCALE GENOMIC DNA]</scope>
    <source>
        <strain evidence="20 21">DSM 19519</strain>
    </source>
</reference>
<dbReference type="SUPFAM" id="SSF46955">
    <property type="entry name" value="Putative DNA-binding domain"/>
    <property type="match status" value="1"/>
</dbReference>
<dbReference type="InterPro" id="IPR002547">
    <property type="entry name" value="tRNA-bd_dom"/>
</dbReference>
<feature type="domain" description="TRNA-binding" evidence="17">
    <location>
        <begin position="39"/>
        <end position="154"/>
    </location>
</feature>
<evidence type="ECO:0000256" key="4">
    <source>
        <dbReference type="ARBA" id="ARBA00022490"/>
    </source>
</evidence>
<dbReference type="Pfam" id="PF03484">
    <property type="entry name" value="B5"/>
    <property type="match status" value="1"/>
</dbReference>
<evidence type="ECO:0000259" key="18">
    <source>
        <dbReference type="PROSITE" id="PS51447"/>
    </source>
</evidence>
<keyword evidence="11 16" id="KW-0694">RNA-binding</keyword>
<dbReference type="PANTHER" id="PTHR10947:SF0">
    <property type="entry name" value="PHENYLALANINE--TRNA LIGASE BETA SUBUNIT"/>
    <property type="match status" value="1"/>
</dbReference>
<dbReference type="NCBIfam" id="TIGR00472">
    <property type="entry name" value="pheT_bact"/>
    <property type="match status" value="1"/>
</dbReference>
<dbReference type="PROSITE" id="PS50886">
    <property type="entry name" value="TRBD"/>
    <property type="match status" value="1"/>
</dbReference>
<evidence type="ECO:0000256" key="11">
    <source>
        <dbReference type="ARBA" id="ARBA00022884"/>
    </source>
</evidence>
<dbReference type="SMART" id="SM00873">
    <property type="entry name" value="B3_4"/>
    <property type="match status" value="1"/>
</dbReference>
<keyword evidence="10 15" id="KW-0460">Magnesium</keyword>
<dbReference type="GeneID" id="98310926"/>
<comment type="subunit">
    <text evidence="3 15">Tetramer of two alpha and two beta subunits.</text>
</comment>
<dbReference type="SMART" id="SM00896">
    <property type="entry name" value="FDX-ACB"/>
    <property type="match status" value="1"/>
</dbReference>
<dbReference type="Pfam" id="PF01588">
    <property type="entry name" value="tRNA_bind"/>
    <property type="match status" value="1"/>
</dbReference>
<dbReference type="PATRIC" id="fig|1423759.3.peg.441"/>
<dbReference type="InterPro" id="IPR033714">
    <property type="entry name" value="tRNA_bind_bactPheRS"/>
</dbReference>
<keyword evidence="7 15" id="KW-0479">Metal-binding</keyword>
<dbReference type="SUPFAM" id="SSF56037">
    <property type="entry name" value="PheT/TilS domain"/>
    <property type="match status" value="1"/>
</dbReference>
<organism evidence="20 21">
    <name type="scientific">Liquorilactobacillus hordei DSM 19519</name>
    <dbReference type="NCBI Taxonomy" id="1423759"/>
    <lineage>
        <taxon>Bacteria</taxon>
        <taxon>Bacillati</taxon>
        <taxon>Bacillota</taxon>
        <taxon>Bacilli</taxon>
        <taxon>Lactobacillales</taxon>
        <taxon>Lactobacillaceae</taxon>
        <taxon>Liquorilactobacillus</taxon>
    </lineage>
</organism>
<dbReference type="CDD" id="cd00769">
    <property type="entry name" value="PheRS_beta_core"/>
    <property type="match status" value="1"/>
</dbReference>
<dbReference type="GO" id="GO:0016740">
    <property type="term" value="F:transferase activity"/>
    <property type="evidence" value="ECO:0007669"/>
    <property type="project" value="UniProtKB-ARBA"/>
</dbReference>
<dbReference type="Proteomes" id="UP000051448">
    <property type="component" value="Unassembled WGS sequence"/>
</dbReference>
<dbReference type="OrthoDB" id="9805455at2"/>
<dbReference type="HAMAP" id="MF_00283">
    <property type="entry name" value="Phe_tRNA_synth_beta1"/>
    <property type="match status" value="1"/>
</dbReference>
<name>A0A0R1MN04_9LACO</name>
<dbReference type="Gene3D" id="3.30.56.10">
    <property type="match status" value="2"/>
</dbReference>
<dbReference type="GO" id="GO:0004826">
    <property type="term" value="F:phenylalanine-tRNA ligase activity"/>
    <property type="evidence" value="ECO:0007669"/>
    <property type="project" value="UniProtKB-UniRule"/>
</dbReference>
<dbReference type="InterPro" id="IPR005121">
    <property type="entry name" value="Fdx_antiC-bd"/>
</dbReference>
<dbReference type="InterPro" id="IPR045864">
    <property type="entry name" value="aa-tRNA-synth_II/BPL/LPL"/>
</dbReference>
<dbReference type="GO" id="GO:0140096">
    <property type="term" value="F:catalytic activity, acting on a protein"/>
    <property type="evidence" value="ECO:0007669"/>
    <property type="project" value="UniProtKB-ARBA"/>
</dbReference>
<evidence type="ECO:0000256" key="7">
    <source>
        <dbReference type="ARBA" id="ARBA00022723"/>
    </source>
</evidence>
<comment type="cofactor">
    <cofactor evidence="15">
        <name>Mg(2+)</name>
        <dbReference type="ChEBI" id="CHEBI:18420"/>
    </cofactor>
    <text evidence="15">Binds 2 magnesium ions per tetramer.</text>
</comment>
<dbReference type="InterPro" id="IPR005146">
    <property type="entry name" value="B3/B4_tRNA-bd"/>
</dbReference>
<dbReference type="CDD" id="cd02796">
    <property type="entry name" value="tRNA_bind_bactPheRS"/>
    <property type="match status" value="1"/>
</dbReference>
<dbReference type="GO" id="GO:0000287">
    <property type="term" value="F:magnesium ion binding"/>
    <property type="evidence" value="ECO:0007669"/>
    <property type="project" value="UniProtKB-UniRule"/>
</dbReference>
<keyword evidence="8 15" id="KW-0547">Nucleotide-binding</keyword>
<evidence type="ECO:0000256" key="3">
    <source>
        <dbReference type="ARBA" id="ARBA00011209"/>
    </source>
</evidence>
<keyword evidence="5 16" id="KW-0820">tRNA-binding</keyword>
<dbReference type="InterPro" id="IPR041616">
    <property type="entry name" value="PheRS_beta_core"/>
</dbReference>
<dbReference type="EC" id="6.1.1.20" evidence="15"/>
<dbReference type="SUPFAM" id="SSF50249">
    <property type="entry name" value="Nucleic acid-binding proteins"/>
    <property type="match status" value="1"/>
</dbReference>
<dbReference type="InterPro" id="IPR036690">
    <property type="entry name" value="Fdx_antiC-bd_sf"/>
</dbReference>
<keyword evidence="21" id="KW-1185">Reference proteome</keyword>
<dbReference type="InterPro" id="IPR020825">
    <property type="entry name" value="Phe-tRNA_synthase-like_B3/B4"/>
</dbReference>
<dbReference type="FunFam" id="2.40.50.140:FF:000045">
    <property type="entry name" value="Phenylalanine--tRNA ligase beta subunit"/>
    <property type="match status" value="1"/>
</dbReference>
<dbReference type="PROSITE" id="PS51483">
    <property type="entry name" value="B5"/>
    <property type="match status" value="1"/>
</dbReference>
<dbReference type="NCBIfam" id="NF045760">
    <property type="entry name" value="YtpR"/>
    <property type="match status" value="1"/>
</dbReference>
<dbReference type="FunFam" id="3.50.40.10:FF:000001">
    <property type="entry name" value="Phenylalanine--tRNA ligase beta subunit"/>
    <property type="match status" value="1"/>
</dbReference>
<dbReference type="SUPFAM" id="SSF55681">
    <property type="entry name" value="Class II aaRS and biotin synthetases"/>
    <property type="match status" value="1"/>
</dbReference>
<dbReference type="InterPro" id="IPR012340">
    <property type="entry name" value="NA-bd_OB-fold"/>
</dbReference>
<evidence type="ECO:0000256" key="14">
    <source>
        <dbReference type="ARBA" id="ARBA00049255"/>
    </source>
</evidence>
<keyword evidence="4 15" id="KW-0963">Cytoplasm</keyword>
<evidence type="ECO:0000256" key="2">
    <source>
        <dbReference type="ARBA" id="ARBA00008653"/>
    </source>
</evidence>
<dbReference type="GO" id="GO:0000049">
    <property type="term" value="F:tRNA binding"/>
    <property type="evidence" value="ECO:0007669"/>
    <property type="project" value="UniProtKB-UniRule"/>
</dbReference>
<evidence type="ECO:0000256" key="5">
    <source>
        <dbReference type="ARBA" id="ARBA00022555"/>
    </source>
</evidence>
<feature type="binding site" evidence="15">
    <location>
        <position position="471"/>
    </location>
    <ligand>
        <name>Mg(2+)</name>
        <dbReference type="ChEBI" id="CHEBI:18420"/>
        <note>shared with alpha subunit</note>
    </ligand>
</feature>
<evidence type="ECO:0000256" key="6">
    <source>
        <dbReference type="ARBA" id="ARBA00022598"/>
    </source>
</evidence>
<dbReference type="GO" id="GO:0005524">
    <property type="term" value="F:ATP binding"/>
    <property type="evidence" value="ECO:0007669"/>
    <property type="project" value="UniProtKB-UniRule"/>
</dbReference>
<dbReference type="FunFam" id="3.30.70.380:FF:000001">
    <property type="entry name" value="Phenylalanine--tRNA ligase beta subunit"/>
    <property type="match status" value="1"/>
</dbReference>
<dbReference type="FunFam" id="3.30.930.10:FF:000022">
    <property type="entry name" value="Phenylalanine--tRNA ligase beta subunit"/>
    <property type="match status" value="1"/>
</dbReference>
<dbReference type="STRING" id="1423759.FC92_GL000406"/>
<evidence type="ECO:0000259" key="17">
    <source>
        <dbReference type="PROSITE" id="PS50886"/>
    </source>
</evidence>
<dbReference type="AlphaFoldDB" id="A0A0R1MN04"/>
<keyword evidence="9 15" id="KW-0067">ATP-binding</keyword>
<dbReference type="SUPFAM" id="SSF54991">
    <property type="entry name" value="Anticodon-binding domain of PheRS"/>
    <property type="match status" value="1"/>
</dbReference>
<evidence type="ECO:0000256" key="9">
    <source>
        <dbReference type="ARBA" id="ARBA00022840"/>
    </source>
</evidence>
<evidence type="ECO:0000256" key="16">
    <source>
        <dbReference type="PROSITE-ProRule" id="PRU00209"/>
    </source>
</evidence>
<proteinExistence type="inferred from homology"/>
<evidence type="ECO:0000256" key="12">
    <source>
        <dbReference type="ARBA" id="ARBA00022917"/>
    </source>
</evidence>
<dbReference type="Gene3D" id="3.30.70.380">
    <property type="entry name" value="Ferrodoxin-fold anticodon-binding domain"/>
    <property type="match status" value="1"/>
</dbReference>
<sequence length="802" mass="89723">MKISTKWLKDYIDLDINPEELAEKIERTAVEVDSVSRLDKNLKKIVVGATVEVRKHPESDHLNICKVDIGEEELSQIVCGAPNIAAGKKVIVALPNSRIAGNVKIKRGKMRGEVSEGMICSLQEIGFSENVVPKAYADGIYFLPDNAKPGEPVYSYLGMDEDIIDLDVTPNRADMLSMRGTAYELAAIYDKKVSLKKTELQEDLTDNISDYIQVTADKELASTYLLRVIKDVKVEESPMWLQKRLWNAGIRPMNNVVDVTNYILLAYGQPLHSFDYHKISGKNIEVRLAKKGETLKTLDEEERTLLESDIVIADNNGPIALAGTMGGLNSGISANTQVIALEAAVFNSSAIRKTARKHNLHSEAAMRFERGINQEAVAEALDTAAQLIAELGNGKVVSDVAVGAKSTVQPTIVNISTKKINDVLGTELKDEEVKNIFIRLGFNVEEKSNVFNVSIPARRWDISIPADLIEEVARIYGYDNLPATLPSGELTPGKYTYKQQVIRDTRSILEESGLMQAISYGLTSDKKAQRFMMEDAQATKLDFPMSSDRTTIRMNLISGLLDDVAYNNARKVSNVMLYEQGRVFYRDEGRDRPREIEHIAAAMTGLYSVQSWHDEKKQVDFYVAKGIVEHLLGKLGIKDVRYNASQKHEEMHPGRTADIFVDNLFIGFVGEVHPNIAKEYGIGRTYVFELDLQKIIDFNNELITYQPVSKYPVITRDVALAVNKNITNADIINFIKTQSGKILSDIQLFDVYEGGKLGVEQKSLAYELTYSDNTKTLADEIVNADFEKVMRKLQEKFDVEIR</sequence>
<dbReference type="Pfam" id="PF17759">
    <property type="entry name" value="tRNA_synthFbeta"/>
    <property type="match status" value="1"/>
</dbReference>
<dbReference type="FunFam" id="3.30.56.10:FF:000002">
    <property type="entry name" value="Phenylalanine--tRNA ligase beta subunit"/>
    <property type="match status" value="1"/>
</dbReference>
<comment type="catalytic activity">
    <reaction evidence="14 15">
        <text>tRNA(Phe) + L-phenylalanine + ATP = L-phenylalanyl-tRNA(Phe) + AMP + diphosphate + H(+)</text>
        <dbReference type="Rhea" id="RHEA:19413"/>
        <dbReference type="Rhea" id="RHEA-COMP:9668"/>
        <dbReference type="Rhea" id="RHEA-COMP:9699"/>
        <dbReference type="ChEBI" id="CHEBI:15378"/>
        <dbReference type="ChEBI" id="CHEBI:30616"/>
        <dbReference type="ChEBI" id="CHEBI:33019"/>
        <dbReference type="ChEBI" id="CHEBI:58095"/>
        <dbReference type="ChEBI" id="CHEBI:78442"/>
        <dbReference type="ChEBI" id="CHEBI:78531"/>
        <dbReference type="ChEBI" id="CHEBI:456215"/>
        <dbReference type="EC" id="6.1.1.20"/>
    </reaction>
</comment>
<dbReference type="Gene3D" id="3.30.930.10">
    <property type="entry name" value="Bira Bifunctional Protein, Domain 2"/>
    <property type="match status" value="1"/>
</dbReference>
<keyword evidence="6 15" id="KW-0436">Ligase</keyword>
<dbReference type="PROSITE" id="PS51447">
    <property type="entry name" value="FDX_ACB"/>
    <property type="match status" value="1"/>
</dbReference>
<feature type="binding site" evidence="15">
    <location>
        <position position="470"/>
    </location>
    <ligand>
        <name>Mg(2+)</name>
        <dbReference type="ChEBI" id="CHEBI:18420"/>
        <note>shared with alpha subunit</note>
    </ligand>
</feature>
<dbReference type="EMBL" id="AZDX01000015">
    <property type="protein sequence ID" value="KRL06706.1"/>
    <property type="molecule type" value="Genomic_DNA"/>
</dbReference>
<gene>
    <name evidence="15" type="primary">pheT</name>
    <name evidence="20" type="ORF">FC92_GL000406</name>
</gene>
<dbReference type="InterPro" id="IPR009061">
    <property type="entry name" value="DNA-bd_dom_put_sf"/>
</dbReference>
<evidence type="ECO:0000256" key="1">
    <source>
        <dbReference type="ARBA" id="ARBA00004496"/>
    </source>
</evidence>
<dbReference type="RefSeq" id="WP_057869534.1">
    <property type="nucleotide sequence ID" value="NZ_AZDX01000015.1"/>
</dbReference>
<keyword evidence="13 15" id="KW-0030">Aminoacyl-tRNA synthetase</keyword>
<evidence type="ECO:0000256" key="13">
    <source>
        <dbReference type="ARBA" id="ARBA00023146"/>
    </source>
</evidence>
<keyword evidence="12 15" id="KW-0648">Protein biosynthesis</keyword>
<evidence type="ECO:0000256" key="10">
    <source>
        <dbReference type="ARBA" id="ARBA00022842"/>
    </source>
</evidence>
<evidence type="ECO:0000313" key="20">
    <source>
        <dbReference type="EMBL" id="KRL06706.1"/>
    </source>
</evidence>
<dbReference type="Gene3D" id="2.40.50.140">
    <property type="entry name" value="Nucleic acid-binding proteins"/>
    <property type="match status" value="1"/>
</dbReference>
<dbReference type="SMART" id="SM00874">
    <property type="entry name" value="B5"/>
    <property type="match status" value="1"/>
</dbReference>
<feature type="binding site" evidence="15">
    <location>
        <position position="467"/>
    </location>
    <ligand>
        <name>Mg(2+)</name>
        <dbReference type="ChEBI" id="CHEBI:18420"/>
        <note>shared with alpha subunit</note>
    </ligand>
</feature>
<comment type="subcellular location">
    <subcellularLocation>
        <location evidence="1 15">Cytoplasm</location>
    </subcellularLocation>
</comment>
<feature type="domain" description="FDX-ACB" evidence="18">
    <location>
        <begin position="709"/>
        <end position="802"/>
    </location>
</feature>
<evidence type="ECO:0000313" key="21">
    <source>
        <dbReference type="Proteomes" id="UP000051448"/>
    </source>
</evidence>
<dbReference type="GO" id="GO:0006432">
    <property type="term" value="P:phenylalanyl-tRNA aminoacylation"/>
    <property type="evidence" value="ECO:0007669"/>
    <property type="project" value="UniProtKB-UniRule"/>
</dbReference>
<accession>A0A0R1MN04</accession>
<dbReference type="InterPro" id="IPR005147">
    <property type="entry name" value="tRNA_synthase_B5-dom"/>
</dbReference>
<evidence type="ECO:0000256" key="8">
    <source>
        <dbReference type="ARBA" id="ARBA00022741"/>
    </source>
</evidence>
<feature type="binding site" evidence="15">
    <location>
        <position position="461"/>
    </location>
    <ligand>
        <name>Mg(2+)</name>
        <dbReference type="ChEBI" id="CHEBI:18420"/>
        <note>shared with alpha subunit</note>
    </ligand>
</feature>